<evidence type="ECO:0000313" key="17">
    <source>
        <dbReference type="Proteomes" id="UP000046680"/>
    </source>
</evidence>
<dbReference type="PATRIC" id="fig|1773.2385.peg.27"/>
<organism evidence="10 13">
    <name type="scientific">Mycobacterium tuberculosis</name>
    <dbReference type="NCBI Taxonomy" id="1773"/>
    <lineage>
        <taxon>Bacteria</taxon>
        <taxon>Bacillati</taxon>
        <taxon>Actinomycetota</taxon>
        <taxon>Actinomycetes</taxon>
        <taxon>Mycobacteriales</taxon>
        <taxon>Mycobacteriaceae</taxon>
        <taxon>Mycobacterium</taxon>
        <taxon>Mycobacterium tuberculosis complex</taxon>
    </lineage>
</organism>
<evidence type="ECO:0000313" key="20">
    <source>
        <dbReference type="Proteomes" id="UP000048600"/>
    </source>
</evidence>
<reference evidence="10" key="1">
    <citation type="submission" date="2015-03" db="EMBL/GenBank/DDBJ databases">
        <authorList>
            <person name="Murphy D."/>
        </authorList>
    </citation>
    <scope>NUCLEOTIDE SEQUENCE [LARGE SCALE GENOMIC DNA]</scope>
    <source>
        <strain evidence="10">K00500041</strain>
    </source>
</reference>
<evidence type="ECO:0000313" key="13">
    <source>
        <dbReference type="Proteomes" id="UP000038802"/>
    </source>
</evidence>
<reference evidence="1 24" key="3">
    <citation type="submission" date="2017-10" db="EMBL/GenBank/DDBJ databases">
        <title>Clinical isolate obtained from a human patient with meningeal tuberculosis in michoacan, Mexico.</title>
        <authorList>
            <person name="Guillen-Nepita A.L."/>
            <person name="Negrete-Paz A.M."/>
            <person name="Vazquez-Marrufo G."/>
            <person name="Cruz-Hernandez A."/>
            <person name="Fresia P."/>
            <person name="Naya H."/>
            <person name="Vazquez-Garciduenas M.S."/>
        </authorList>
    </citation>
    <scope>NUCLEOTIDE SEQUENCE [LARGE SCALE GENOMIC DNA]</scope>
    <source>
        <strain evidence="24">Beijing/MYC004</strain>
        <strain evidence="1">MYC004</strain>
    </source>
</reference>
<evidence type="ECO:0000313" key="16">
    <source>
        <dbReference type="Proteomes" id="UP000045842"/>
    </source>
</evidence>
<evidence type="ECO:0000313" key="19">
    <source>
        <dbReference type="Proteomes" id="UP000048289"/>
    </source>
</evidence>
<evidence type="ECO:0000313" key="11">
    <source>
        <dbReference type="EMBL" id="COW45190.1"/>
    </source>
</evidence>
<evidence type="ECO:0000313" key="18">
    <source>
        <dbReference type="Proteomes" id="UP000046947"/>
    </source>
</evidence>
<dbReference type="Proteomes" id="UP000045842">
    <property type="component" value="Unassembled WGS sequence"/>
</dbReference>
<dbReference type="Proteomes" id="UP000039217">
    <property type="component" value="Unassembled WGS sequence"/>
</dbReference>
<evidence type="ECO:0000313" key="6">
    <source>
        <dbReference type="EMBL" id="CKR99816.1"/>
    </source>
</evidence>
<evidence type="ECO:0000313" key="12">
    <source>
        <dbReference type="EMBL" id="COW93164.1"/>
    </source>
</evidence>
<evidence type="ECO:0000313" key="2">
    <source>
        <dbReference type="EMBL" id="CFE50378.1"/>
    </source>
</evidence>
<dbReference type="EMBL" id="CNFU01000517">
    <property type="protein sequence ID" value="CKR99816.1"/>
    <property type="molecule type" value="Genomic_DNA"/>
</dbReference>
<dbReference type="Proteomes" id="UP000044938">
    <property type="component" value="Unassembled WGS sequence"/>
</dbReference>
<dbReference type="EMBL" id="CFOH01000256">
    <property type="protein sequence ID" value="CFE50882.1"/>
    <property type="molecule type" value="Genomic_DNA"/>
</dbReference>
<dbReference type="Proteomes" id="UP000049023">
    <property type="component" value="Unassembled WGS sequence"/>
</dbReference>
<sequence>MHTEGNDVFVGRQKAISLQRLDAVGRLAAQQGFDLLRDDRASKDAGKRIANRLLEFALNALNQPFLATHLSALASLFWCIVGARQTTRLYVVSINHGIGTV</sequence>
<dbReference type="Proteomes" id="UP000048289">
    <property type="component" value="Unassembled WGS sequence"/>
</dbReference>
<dbReference type="Proteomes" id="UP000050164">
    <property type="component" value="Unassembled WGS sequence"/>
</dbReference>
<evidence type="ECO:0000313" key="23">
    <source>
        <dbReference type="Proteomes" id="UP000050164"/>
    </source>
</evidence>
<name>A0A0U0RT77_MYCTX</name>
<dbReference type="EMBL" id="CGCX01001177">
    <property type="protein sequence ID" value="CFR90078.1"/>
    <property type="molecule type" value="Genomic_DNA"/>
</dbReference>
<dbReference type="EMBL" id="CHKL01000523">
    <property type="protein sequence ID" value="COW93164.1"/>
    <property type="molecule type" value="Genomic_DNA"/>
</dbReference>
<dbReference type="Proteomes" id="UP000048600">
    <property type="component" value="Unassembled WGS sequence"/>
</dbReference>
<evidence type="ECO:0000313" key="1">
    <source>
        <dbReference type="EMBL" id="AUS49035.1"/>
    </source>
</evidence>
<dbReference type="EMBL" id="CP024614">
    <property type="protein sequence ID" value="AUS49035.1"/>
    <property type="molecule type" value="Genomic_DNA"/>
</dbReference>
<evidence type="ECO:0000313" key="21">
    <source>
        <dbReference type="Proteomes" id="UP000048948"/>
    </source>
</evidence>
<evidence type="ECO:0000313" key="8">
    <source>
        <dbReference type="EMBL" id="CNV47428.1"/>
    </source>
</evidence>
<dbReference type="EMBL" id="CQQC01000877">
    <property type="protein sequence ID" value="CNV47428.1"/>
    <property type="molecule type" value="Genomic_DNA"/>
</dbReference>
<evidence type="ECO:0000313" key="10">
    <source>
        <dbReference type="EMBL" id="COW27809.1"/>
    </source>
</evidence>
<gene>
    <name evidence="1" type="ORF">CAB90_00027</name>
    <name evidence="4" type="ORF">ERS007657_02814</name>
    <name evidence="8" type="ORF">ERS007661_02478</name>
    <name evidence="11" type="ORF">ERS007679_03881</name>
    <name evidence="2" type="ORF">ERS007681_04750</name>
    <name evidence="3" type="ORF">ERS007688_01817</name>
    <name evidence="10" type="ORF">ERS007703_03258</name>
    <name evidence="9" type="ORF">ERS007720_00789</name>
    <name evidence="12" type="ORF">ERS007741_03453</name>
    <name evidence="7" type="ORF">ERS027646_03857</name>
    <name evidence="5" type="ORF">ERS027659_02280</name>
    <name evidence="6" type="ORF">ERS027661_02444</name>
</gene>
<dbReference type="AlphaFoldDB" id="A0A0U0RT77"/>
<proteinExistence type="predicted"/>
<dbReference type="EMBL" id="CNGE01001001">
    <property type="protein sequence ID" value="CKT59575.1"/>
    <property type="molecule type" value="Genomic_DNA"/>
</dbReference>
<protein>
    <submittedName>
        <fullName evidence="10">Uncharacterized protein</fullName>
    </submittedName>
</protein>
<evidence type="ECO:0000313" key="24">
    <source>
        <dbReference type="Proteomes" id="UP000236349"/>
    </source>
</evidence>
<dbReference type="Proteomes" id="UP000046947">
    <property type="component" value="Unassembled WGS sequence"/>
</dbReference>
<dbReference type="EMBL" id="CFOE01001372">
    <property type="protein sequence ID" value="CFE50378.1"/>
    <property type="molecule type" value="Genomic_DNA"/>
</dbReference>
<evidence type="ECO:0000313" key="14">
    <source>
        <dbReference type="Proteomes" id="UP000039217"/>
    </source>
</evidence>
<evidence type="ECO:0000313" key="4">
    <source>
        <dbReference type="EMBL" id="CFR90078.1"/>
    </source>
</evidence>
<dbReference type="Proteomes" id="UP000236349">
    <property type="component" value="Chromosome"/>
</dbReference>
<dbReference type="Proteomes" id="UP000046680">
    <property type="component" value="Unassembled WGS sequence"/>
</dbReference>
<dbReference type="EMBL" id="CNFT01000520">
    <property type="protein sequence ID" value="CKR84331.1"/>
    <property type="molecule type" value="Genomic_DNA"/>
</dbReference>
<evidence type="ECO:0000313" key="5">
    <source>
        <dbReference type="EMBL" id="CKR84331.1"/>
    </source>
</evidence>
<dbReference type="Proteomes" id="UP000038802">
    <property type="component" value="Unassembled WGS sequence"/>
</dbReference>
<evidence type="ECO:0000313" key="7">
    <source>
        <dbReference type="EMBL" id="CKT59575.1"/>
    </source>
</evidence>
<dbReference type="EMBL" id="CSAD01000808">
    <property type="protein sequence ID" value="COW45190.1"/>
    <property type="molecule type" value="Genomic_DNA"/>
</dbReference>
<dbReference type="EMBL" id="CSAE01000426">
    <property type="protein sequence ID" value="COW27809.1"/>
    <property type="molecule type" value="Genomic_DNA"/>
</dbReference>
<evidence type="ECO:0000313" key="22">
    <source>
        <dbReference type="Proteomes" id="UP000049023"/>
    </source>
</evidence>
<dbReference type="Proteomes" id="UP000048948">
    <property type="component" value="Unassembled WGS sequence"/>
</dbReference>
<reference evidence="13 14" key="2">
    <citation type="submission" date="2015-03" db="EMBL/GenBank/DDBJ databases">
        <authorList>
            <consortium name="Pathogen Informatics"/>
        </authorList>
    </citation>
    <scope>NUCLEOTIDE SEQUENCE [LARGE SCALE GENOMIC DNA]</scope>
    <source>
        <strain evidence="7 21">Bir 172</strain>
        <strain evidence="5 23">Bir 185</strain>
        <strain evidence="6 22">Bir 187</strain>
        <strain evidence="4 17">C09601061</strain>
        <strain evidence="8 14">D00501624</strain>
        <strain evidence="11 16">G09801536</strain>
        <strain evidence="2 19">G09901357</strain>
        <strain evidence="3 18">H09601792</strain>
        <strain evidence="13">K00500041</strain>
        <strain evidence="9 15">M09401471</strain>
        <strain evidence="12 20">P00601463</strain>
    </source>
</reference>
<accession>A0A0U0RT77</accession>
<evidence type="ECO:0000313" key="3">
    <source>
        <dbReference type="EMBL" id="CFE50882.1"/>
    </source>
</evidence>
<evidence type="ECO:0000313" key="15">
    <source>
        <dbReference type="Proteomes" id="UP000044938"/>
    </source>
</evidence>
<evidence type="ECO:0000313" key="9">
    <source>
        <dbReference type="EMBL" id="COV71798.1"/>
    </source>
</evidence>
<dbReference type="EMBL" id="CSAJ01000064">
    <property type="protein sequence ID" value="COV71798.1"/>
    <property type="molecule type" value="Genomic_DNA"/>
</dbReference>